<organism evidence="3 4">
    <name type="scientific">Fibrella rubiginis</name>
    <dbReference type="NCBI Taxonomy" id="2817060"/>
    <lineage>
        <taxon>Bacteria</taxon>
        <taxon>Pseudomonadati</taxon>
        <taxon>Bacteroidota</taxon>
        <taxon>Cytophagia</taxon>
        <taxon>Cytophagales</taxon>
        <taxon>Spirosomataceae</taxon>
        <taxon>Fibrella</taxon>
    </lineage>
</organism>
<protein>
    <recommendedName>
        <fullName evidence="2">Bacteriophage Mx8 p63 C-terminal domain-containing protein</fullName>
    </recommendedName>
</protein>
<comment type="caution">
    <text evidence="3">The sequence shown here is derived from an EMBL/GenBank/DDBJ whole genome shotgun (WGS) entry which is preliminary data.</text>
</comment>
<reference evidence="3" key="1">
    <citation type="submission" date="2021-03" db="EMBL/GenBank/DDBJ databases">
        <title>Fibrella sp. HMF5335 genome sequencing and assembly.</title>
        <authorList>
            <person name="Kang H."/>
            <person name="Kim H."/>
            <person name="Bae S."/>
            <person name="Joh K."/>
        </authorList>
    </citation>
    <scope>NUCLEOTIDE SEQUENCE</scope>
    <source>
        <strain evidence="3">HMF5335</strain>
    </source>
</reference>
<gene>
    <name evidence="3" type="ORF">J2I47_00915</name>
</gene>
<dbReference type="AlphaFoldDB" id="A0A939K473"/>
<accession>A0A939K473</accession>
<name>A0A939K473_9BACT</name>
<dbReference type="Proteomes" id="UP000664034">
    <property type="component" value="Unassembled WGS sequence"/>
</dbReference>
<evidence type="ECO:0000256" key="1">
    <source>
        <dbReference type="SAM" id="MobiDB-lite"/>
    </source>
</evidence>
<evidence type="ECO:0000313" key="4">
    <source>
        <dbReference type="Proteomes" id="UP000664034"/>
    </source>
</evidence>
<dbReference type="EMBL" id="JAFMYV010000001">
    <property type="protein sequence ID" value="MBO0935095.1"/>
    <property type="molecule type" value="Genomic_DNA"/>
</dbReference>
<evidence type="ECO:0000259" key="2">
    <source>
        <dbReference type="Pfam" id="PF10546"/>
    </source>
</evidence>
<evidence type="ECO:0000313" key="3">
    <source>
        <dbReference type="EMBL" id="MBO0935095.1"/>
    </source>
</evidence>
<sequence length="198" mass="23337">MSKTKKTTNLNEVKKPKVKKLSPEEEKRQLYSNIKNFVDVQGTDEALDRKNEKFSLSEYRRRNKNSSNPMIGEAKPHVVTFPRPFYTELLRLLGLPYDEESLKRKPKILARITNEIIYLRFPKGTLKELQNRNPITTEGYRLLKHFQLLTDLGEAHLKQFIDGVIEEAKDCVTYSQLYNRLRKKAGDSWQLNLFEEYN</sequence>
<feature type="domain" description="Bacteriophage Mx8 p63 C-terminal" evidence="2">
    <location>
        <begin position="73"/>
        <end position="157"/>
    </location>
</feature>
<dbReference type="Pfam" id="PF10546">
    <property type="entry name" value="P63C"/>
    <property type="match status" value="1"/>
</dbReference>
<keyword evidence="4" id="KW-1185">Reference proteome</keyword>
<feature type="region of interest" description="Disordered" evidence="1">
    <location>
        <begin position="1"/>
        <end position="26"/>
    </location>
</feature>
<dbReference type="InterPro" id="IPR018874">
    <property type="entry name" value="Phage_Mx8_p63_C"/>
</dbReference>
<proteinExistence type="predicted"/>
<dbReference type="RefSeq" id="WP_207362666.1">
    <property type="nucleotide sequence ID" value="NZ_JAFMYV010000001.1"/>
</dbReference>